<evidence type="ECO:0000313" key="3">
    <source>
        <dbReference type="Proteomes" id="UP000215902"/>
    </source>
</evidence>
<comment type="caution">
    <text evidence="2">The sequence shown here is derived from an EMBL/GenBank/DDBJ whole genome shotgun (WGS) entry which is preliminary data.</text>
</comment>
<sequence length="516" mass="58658">LPAALSPHVCTSACTAYITTGKERAVVRVKFLFTQIVNASEIQRQIVVHEFLHAVLYAFVFIYLTPGRCSPLLKNHYAQTCPEFELEKTTTPNSKNMPRPHRFKESSSAPQSTDLLACAFLSDRQLEERMVEMRRCIVNLRQRWDSDRQQQAELLLRWLETEAENRPQAEAPPESEWPLVLNRWRDILAVDRNWADLRDDSEEFLKQLRLLANEQLRQQFSVLREYTDNITYSLVFRKVLQAFRTRENSEAELMVYVYLIELINIDLFNYTQCGLAPSCERSCVYRGLTMSSDHWLSFKRVFSQPVNARFVAVPLALTSASRSIDVAMQFMLKESAKNSTDSTGAGPQSADSDVPCLQAIHVIGVPDRLMELYRRRFPQSVVSTICAVDVAGVSAHPEEQEVLLRGAFYQLLGMQESQQLRISAGGESPGTEPRQLQLVTANILEILMVNANRDHLSNGRLGDQDAPARALFATIVRIARYEYCLRICRERGLATDESQYAAALSQAESELQKLLA</sequence>
<dbReference type="OrthoDB" id="2890956at2759"/>
<keyword evidence="3" id="KW-1185">Reference proteome</keyword>
<proteinExistence type="predicted"/>
<feature type="non-terminal residue" evidence="2">
    <location>
        <position position="1"/>
    </location>
</feature>
<evidence type="ECO:0000256" key="1">
    <source>
        <dbReference type="SAM" id="MobiDB-lite"/>
    </source>
</evidence>
<dbReference type="AlphaFoldDB" id="A0A267H1I3"/>
<evidence type="ECO:0000313" key="2">
    <source>
        <dbReference type="EMBL" id="PAA91427.1"/>
    </source>
</evidence>
<organism evidence="2 3">
    <name type="scientific">Macrostomum lignano</name>
    <dbReference type="NCBI Taxonomy" id="282301"/>
    <lineage>
        <taxon>Eukaryota</taxon>
        <taxon>Metazoa</taxon>
        <taxon>Spiralia</taxon>
        <taxon>Lophotrochozoa</taxon>
        <taxon>Platyhelminthes</taxon>
        <taxon>Rhabditophora</taxon>
        <taxon>Macrostomorpha</taxon>
        <taxon>Macrostomida</taxon>
        <taxon>Macrostomidae</taxon>
        <taxon>Macrostomum</taxon>
    </lineage>
</organism>
<dbReference type="EMBL" id="NIVC01000087">
    <property type="protein sequence ID" value="PAA91427.1"/>
    <property type="molecule type" value="Genomic_DNA"/>
</dbReference>
<accession>A0A267H1I3</accession>
<protein>
    <submittedName>
        <fullName evidence="2">Uncharacterized protein</fullName>
    </submittedName>
</protein>
<name>A0A267H1I3_9PLAT</name>
<gene>
    <name evidence="2" type="ORF">BOX15_Mlig013588g1</name>
</gene>
<dbReference type="Proteomes" id="UP000215902">
    <property type="component" value="Unassembled WGS sequence"/>
</dbReference>
<reference evidence="2 3" key="1">
    <citation type="submission" date="2017-06" db="EMBL/GenBank/DDBJ databases">
        <title>A platform for efficient transgenesis in Macrostomum lignano, a flatworm model organism for stem cell research.</title>
        <authorList>
            <person name="Berezikov E."/>
        </authorList>
    </citation>
    <scope>NUCLEOTIDE SEQUENCE [LARGE SCALE GENOMIC DNA]</scope>
    <source>
        <strain evidence="2">DV1</strain>
        <tissue evidence="2">Whole organism</tissue>
    </source>
</reference>
<feature type="region of interest" description="Disordered" evidence="1">
    <location>
        <begin position="88"/>
        <end position="110"/>
    </location>
</feature>